<dbReference type="EMBL" id="HBHX01015113">
    <property type="protein sequence ID" value="CAE0107805.1"/>
    <property type="molecule type" value="Transcribed_RNA"/>
</dbReference>
<organism evidence="1">
    <name type="scientific">Haptolina ericina</name>
    <dbReference type="NCBI Taxonomy" id="156174"/>
    <lineage>
        <taxon>Eukaryota</taxon>
        <taxon>Haptista</taxon>
        <taxon>Haptophyta</taxon>
        <taxon>Prymnesiophyceae</taxon>
        <taxon>Prymnesiales</taxon>
        <taxon>Prymnesiaceae</taxon>
        <taxon>Haptolina</taxon>
    </lineage>
</organism>
<gene>
    <name evidence="1" type="ORF">HERI1096_LOCUS8464</name>
</gene>
<protein>
    <submittedName>
        <fullName evidence="1">Uncharacterized protein</fullName>
    </submittedName>
</protein>
<proteinExistence type="predicted"/>
<evidence type="ECO:0000313" key="1">
    <source>
        <dbReference type="EMBL" id="CAE0107805.1"/>
    </source>
</evidence>
<sequence length="185" mass="21251">MGRMLRLKAELKYIVDLPEYAQQDFRKKRGEDADDEDTDGEGGVRAILLDEEGFWCPLVEALKIMTPIVRLLRICDGERPAMGKVYDKMFLLTQRVEKSSVPWAATAKKKIEERWEYLHSFMHGAGYAFDPEFLEMTGDWDEAVTNGAMEIIERICLRNCIRDNKMKHNDPRSATTTSSDEVLIG</sequence>
<dbReference type="AlphaFoldDB" id="A0A7S3AKJ8"/>
<accession>A0A7S3AKJ8</accession>
<reference evidence="1" key="1">
    <citation type="submission" date="2021-01" db="EMBL/GenBank/DDBJ databases">
        <authorList>
            <person name="Corre E."/>
            <person name="Pelletier E."/>
            <person name="Niang G."/>
            <person name="Scheremetjew M."/>
            <person name="Finn R."/>
            <person name="Kale V."/>
            <person name="Holt S."/>
            <person name="Cochrane G."/>
            <person name="Meng A."/>
            <person name="Brown T."/>
            <person name="Cohen L."/>
        </authorList>
    </citation>
    <scope>NUCLEOTIDE SEQUENCE</scope>
    <source>
        <strain evidence="1">CCMP281</strain>
    </source>
</reference>
<name>A0A7S3AKJ8_9EUKA</name>